<dbReference type="EMBL" id="CP031078">
    <property type="protein sequence ID" value="AYF00893.1"/>
    <property type="molecule type" value="Genomic_DNA"/>
</dbReference>
<proteinExistence type="predicted"/>
<protein>
    <submittedName>
        <fullName evidence="2">Uncharacterized protein</fullName>
    </submittedName>
</protein>
<organism evidence="2 3">
    <name type="scientific">Paracoccus yeei</name>
    <dbReference type="NCBI Taxonomy" id="147645"/>
    <lineage>
        <taxon>Bacteria</taxon>
        <taxon>Pseudomonadati</taxon>
        <taxon>Pseudomonadota</taxon>
        <taxon>Alphaproteobacteria</taxon>
        <taxon>Rhodobacterales</taxon>
        <taxon>Paracoccaceae</taxon>
        <taxon>Paracoccus</taxon>
    </lineage>
</organism>
<accession>A0A386UJN1</accession>
<sequence>MTIIHPISMNDSTEAFGGSFTPTPMVRRFAFMQTALALYLDAERDLAHSGAWDPACDHWLRDAEAARTALAAALDAVCATGPARAQDRPLRQLARIARVMLLATDEAEFAQAHGLIAAFGAVLRCPGSGPVDRHVDRMLAETRAQLAAVAALPDYAPEVDDRGGDALVPAAVIGPQDGAPRQSCTQPLPHPADMARKPSPAPRDLPGAAAA</sequence>
<dbReference type="GeneID" id="78898417"/>
<evidence type="ECO:0000313" key="2">
    <source>
        <dbReference type="EMBL" id="AYF00893.1"/>
    </source>
</evidence>
<name>A0A386UJN1_9RHOB</name>
<gene>
    <name evidence="2" type="ORF">PY32053_01247</name>
</gene>
<evidence type="ECO:0000313" key="3">
    <source>
        <dbReference type="Proteomes" id="UP000272010"/>
    </source>
</evidence>
<feature type="region of interest" description="Disordered" evidence="1">
    <location>
        <begin position="171"/>
        <end position="211"/>
    </location>
</feature>
<dbReference type="Proteomes" id="UP000272010">
    <property type="component" value="Chromosome"/>
</dbReference>
<dbReference type="AlphaFoldDB" id="A0A386UJN1"/>
<dbReference type="RefSeq" id="WP_147405541.1">
    <property type="nucleotide sequence ID" value="NZ_CAJGAB010000088.1"/>
</dbReference>
<reference evidence="3" key="1">
    <citation type="submission" date="2018-07" db="EMBL/GenBank/DDBJ databases">
        <title>Genome Structure of the Opportunistic Pathogen Paracoccus yeei (Alphaproteobacteria) and Identification of Putative Virulence Factors.</title>
        <authorList>
            <person name="Lasek R."/>
            <person name="Szuplewska M."/>
            <person name="Mitura M."/>
            <person name="Decewicz P."/>
            <person name="Chmielowska C."/>
            <person name="Pawlot A."/>
            <person name="Sentkowska D."/>
            <person name="Czarnecki J."/>
            <person name="Bartosik D."/>
        </authorList>
    </citation>
    <scope>NUCLEOTIDE SEQUENCE [LARGE SCALE GENOMIC DNA]</scope>
    <source>
        <strain evidence="3">CCUG 32053</strain>
    </source>
</reference>
<evidence type="ECO:0000256" key="1">
    <source>
        <dbReference type="SAM" id="MobiDB-lite"/>
    </source>
</evidence>